<dbReference type="AlphaFoldDB" id="A0A1I7WFM8"/>
<evidence type="ECO:0000313" key="3">
    <source>
        <dbReference type="WBParaSite" id="Hba_03763"/>
    </source>
</evidence>
<keyword evidence="2" id="KW-1185">Reference proteome</keyword>
<name>A0A1I7WFM8_HETBA</name>
<sequence>MSSSGDPTDGGDLRIKTASEGSPTCIKDDLVYCGQTLFLVRNHLGMFI</sequence>
<evidence type="ECO:0000313" key="2">
    <source>
        <dbReference type="Proteomes" id="UP000095283"/>
    </source>
</evidence>
<proteinExistence type="predicted"/>
<accession>A0A1I7WFM8</accession>
<organism evidence="2 3">
    <name type="scientific">Heterorhabditis bacteriophora</name>
    <name type="common">Entomopathogenic nematode worm</name>
    <dbReference type="NCBI Taxonomy" id="37862"/>
    <lineage>
        <taxon>Eukaryota</taxon>
        <taxon>Metazoa</taxon>
        <taxon>Ecdysozoa</taxon>
        <taxon>Nematoda</taxon>
        <taxon>Chromadorea</taxon>
        <taxon>Rhabditida</taxon>
        <taxon>Rhabditina</taxon>
        <taxon>Rhabditomorpha</taxon>
        <taxon>Strongyloidea</taxon>
        <taxon>Heterorhabditidae</taxon>
        <taxon>Heterorhabditis</taxon>
    </lineage>
</organism>
<protein>
    <submittedName>
        <fullName evidence="3">Uncharacterized protein</fullName>
    </submittedName>
</protein>
<evidence type="ECO:0000256" key="1">
    <source>
        <dbReference type="SAM" id="MobiDB-lite"/>
    </source>
</evidence>
<feature type="region of interest" description="Disordered" evidence="1">
    <location>
        <begin position="1"/>
        <end position="20"/>
    </location>
</feature>
<dbReference type="Proteomes" id="UP000095283">
    <property type="component" value="Unplaced"/>
</dbReference>
<dbReference type="WBParaSite" id="Hba_03763">
    <property type="protein sequence ID" value="Hba_03763"/>
    <property type="gene ID" value="Hba_03763"/>
</dbReference>
<reference evidence="3" key="1">
    <citation type="submission" date="2016-11" db="UniProtKB">
        <authorList>
            <consortium name="WormBaseParasite"/>
        </authorList>
    </citation>
    <scope>IDENTIFICATION</scope>
</reference>